<organism evidence="3 4">
    <name type="scientific">Aureimonas endophytica</name>
    <dbReference type="NCBI Taxonomy" id="2027858"/>
    <lineage>
        <taxon>Bacteria</taxon>
        <taxon>Pseudomonadati</taxon>
        <taxon>Pseudomonadota</taxon>
        <taxon>Alphaproteobacteria</taxon>
        <taxon>Hyphomicrobiales</taxon>
        <taxon>Aurantimonadaceae</taxon>
        <taxon>Aureimonas</taxon>
    </lineage>
</organism>
<accession>A0A916ZXX9</accession>
<evidence type="ECO:0000313" key="3">
    <source>
        <dbReference type="EMBL" id="GGE18293.1"/>
    </source>
</evidence>
<evidence type="ECO:0000259" key="1">
    <source>
        <dbReference type="Pfam" id="PF25678"/>
    </source>
</evidence>
<name>A0A916ZXX9_9HYPH</name>
<dbReference type="Pfam" id="PF25678">
    <property type="entry name" value="DUF7946"/>
    <property type="match status" value="1"/>
</dbReference>
<dbReference type="InterPro" id="IPR057706">
    <property type="entry name" value="DUF7946"/>
</dbReference>
<reference evidence="3" key="2">
    <citation type="submission" date="2020-09" db="EMBL/GenBank/DDBJ databases">
        <authorList>
            <person name="Sun Q."/>
            <person name="Zhou Y."/>
        </authorList>
    </citation>
    <scope>NUCLEOTIDE SEQUENCE</scope>
    <source>
        <strain evidence="3">CGMCC 1.15367</strain>
    </source>
</reference>
<dbReference type="InterPro" id="IPR057707">
    <property type="entry name" value="DUF7947"/>
</dbReference>
<sequence>MKDQIGDGLLIRYDGLDAANHEIELGSLAESLKGLSRIIGVTGNFVATERFVQHRDAMSVKVVVRPPEAHCFEVMAYVKWAAENPLISGTLATLLAGLITYIFKRAAGQREEMRAIKDSLDKAIQALGHRDQNQIDRMMDTIDRLADALRPAARQAVAPIGNTAASLTVGNADRTESVTIGAAERDAILSDSEIDVGDERDFRVMISELDMETGACRVSLADDLETRIGARITDPAFAQANNPYVSAMASRRPIGVRAKPTLRDGVIERLFISDFLRN</sequence>
<keyword evidence="4" id="KW-1185">Reference proteome</keyword>
<evidence type="ECO:0000313" key="4">
    <source>
        <dbReference type="Proteomes" id="UP000644699"/>
    </source>
</evidence>
<reference evidence="3" key="1">
    <citation type="journal article" date="2014" name="Int. J. Syst. Evol. Microbiol.">
        <title>Complete genome sequence of Corynebacterium casei LMG S-19264T (=DSM 44701T), isolated from a smear-ripened cheese.</title>
        <authorList>
            <consortium name="US DOE Joint Genome Institute (JGI-PGF)"/>
            <person name="Walter F."/>
            <person name="Albersmeier A."/>
            <person name="Kalinowski J."/>
            <person name="Ruckert C."/>
        </authorList>
    </citation>
    <scope>NUCLEOTIDE SEQUENCE</scope>
    <source>
        <strain evidence="3">CGMCC 1.15367</strain>
    </source>
</reference>
<proteinExistence type="predicted"/>
<protein>
    <submittedName>
        <fullName evidence="3">Uncharacterized protein</fullName>
    </submittedName>
</protein>
<dbReference type="Proteomes" id="UP000644699">
    <property type="component" value="Unassembled WGS sequence"/>
</dbReference>
<dbReference type="RefSeq" id="WP_188911957.1">
    <property type="nucleotide sequence ID" value="NZ_BMIQ01000008.1"/>
</dbReference>
<comment type="caution">
    <text evidence="3">The sequence shown here is derived from an EMBL/GenBank/DDBJ whole genome shotgun (WGS) entry which is preliminary data.</text>
</comment>
<dbReference type="EMBL" id="BMIQ01000008">
    <property type="protein sequence ID" value="GGE18293.1"/>
    <property type="molecule type" value="Genomic_DNA"/>
</dbReference>
<gene>
    <name evidence="3" type="ORF">GCM10011390_41830</name>
</gene>
<feature type="domain" description="DUF7946" evidence="1">
    <location>
        <begin position="10"/>
        <end position="188"/>
    </location>
</feature>
<evidence type="ECO:0000259" key="2">
    <source>
        <dbReference type="Pfam" id="PF25679"/>
    </source>
</evidence>
<feature type="domain" description="DUF7947" evidence="2">
    <location>
        <begin position="198"/>
        <end position="275"/>
    </location>
</feature>
<dbReference type="Pfam" id="PF25679">
    <property type="entry name" value="DUF7947"/>
    <property type="match status" value="1"/>
</dbReference>
<dbReference type="AlphaFoldDB" id="A0A916ZXX9"/>